<sequence>MQQTNNISYVDKFVLLGLVSTPALQKVLFVVFSAIYIMTILGNLTVILIIRLDLDLHKPMYFFLANLAFLELFYTTSTTPNTLKNFLQEKRTISFVGCFTQMFFFIGLGSSVCVLLAVMAYDRYVAICQPLTYSALMTPVFCIRLTLVSWSFGFFNAFVQTVYTSTLPFCKDHVIHHFFCDIPSLIKLSCSDTDANALVSILVRACVLIGSFILTFISYIFILIAVFKIPTVTGRQKVFTTCGSHIIVVILFFGTAIITYMLPVSSSFNDYKKVLSVVYGVLTPLVNPLIYSFRNTDFQKAITKRINPRQIQALE</sequence>
<dbReference type="CDD" id="cd13954">
    <property type="entry name" value="7tmA_OR"/>
    <property type="match status" value="1"/>
</dbReference>
<dbReference type="Pfam" id="PF13853">
    <property type="entry name" value="7tm_4"/>
    <property type="match status" value="1"/>
</dbReference>
<keyword evidence="7 9" id="KW-0472">Membrane</keyword>
<feature type="transmembrane region" description="Helical" evidence="9">
    <location>
        <begin position="99"/>
        <end position="121"/>
    </location>
</feature>
<evidence type="ECO:0000256" key="6">
    <source>
        <dbReference type="ARBA" id="ARBA00022989"/>
    </source>
</evidence>
<feature type="transmembrane region" description="Helical" evidence="9">
    <location>
        <begin position="61"/>
        <end position="79"/>
    </location>
</feature>
<evidence type="ECO:0000313" key="11">
    <source>
        <dbReference type="EMBL" id="DBA22721.1"/>
    </source>
</evidence>
<dbReference type="PANTHER" id="PTHR26453">
    <property type="entry name" value="OLFACTORY RECEPTOR"/>
    <property type="match status" value="1"/>
</dbReference>
<keyword evidence="5" id="KW-0552">Olfaction</keyword>
<evidence type="ECO:0000256" key="7">
    <source>
        <dbReference type="ARBA" id="ARBA00023136"/>
    </source>
</evidence>
<evidence type="ECO:0000313" key="12">
    <source>
        <dbReference type="Proteomes" id="UP001181693"/>
    </source>
</evidence>
<proteinExistence type="predicted"/>
<evidence type="ECO:0000256" key="1">
    <source>
        <dbReference type="ARBA" id="ARBA00004651"/>
    </source>
</evidence>
<evidence type="ECO:0000256" key="5">
    <source>
        <dbReference type="ARBA" id="ARBA00022725"/>
    </source>
</evidence>
<keyword evidence="3" id="KW-0716">Sensory transduction</keyword>
<feature type="transmembrane region" description="Helical" evidence="9">
    <location>
        <begin position="274"/>
        <end position="293"/>
    </location>
</feature>
<dbReference type="Proteomes" id="UP001181693">
    <property type="component" value="Unassembled WGS sequence"/>
</dbReference>
<comment type="caution">
    <text evidence="11">The sequence shown here is derived from an EMBL/GenBank/DDBJ whole genome shotgun (WGS) entry which is preliminary data.</text>
</comment>
<dbReference type="InterPro" id="IPR000725">
    <property type="entry name" value="Olfact_rcpt"/>
</dbReference>
<evidence type="ECO:0000256" key="9">
    <source>
        <dbReference type="SAM" id="Phobius"/>
    </source>
</evidence>
<evidence type="ECO:0000256" key="2">
    <source>
        <dbReference type="ARBA" id="ARBA00022475"/>
    </source>
</evidence>
<keyword evidence="4 9" id="KW-0812">Transmembrane</keyword>
<keyword evidence="6 9" id="KW-1133">Transmembrane helix</keyword>
<evidence type="ECO:0000259" key="10">
    <source>
        <dbReference type="PROSITE" id="PS50262"/>
    </source>
</evidence>
<protein>
    <recommendedName>
        <fullName evidence="10">G-protein coupled receptors family 1 profile domain-containing protein</fullName>
    </recommendedName>
</protein>
<dbReference type="GO" id="GO:0004984">
    <property type="term" value="F:olfactory receptor activity"/>
    <property type="evidence" value="ECO:0007669"/>
    <property type="project" value="InterPro"/>
</dbReference>
<organism evidence="11 12">
    <name type="scientific">Pyxicephalus adspersus</name>
    <name type="common">African bullfrog</name>
    <dbReference type="NCBI Taxonomy" id="30357"/>
    <lineage>
        <taxon>Eukaryota</taxon>
        <taxon>Metazoa</taxon>
        <taxon>Chordata</taxon>
        <taxon>Craniata</taxon>
        <taxon>Vertebrata</taxon>
        <taxon>Euteleostomi</taxon>
        <taxon>Amphibia</taxon>
        <taxon>Batrachia</taxon>
        <taxon>Anura</taxon>
        <taxon>Neobatrachia</taxon>
        <taxon>Ranoidea</taxon>
        <taxon>Pyxicephalidae</taxon>
        <taxon>Pyxicephalinae</taxon>
        <taxon>Pyxicephalus</taxon>
    </lineage>
</organism>
<evidence type="ECO:0000256" key="3">
    <source>
        <dbReference type="ARBA" id="ARBA00022606"/>
    </source>
</evidence>
<evidence type="ECO:0000256" key="4">
    <source>
        <dbReference type="ARBA" id="ARBA00022692"/>
    </source>
</evidence>
<keyword evidence="12" id="KW-1185">Reference proteome</keyword>
<dbReference type="PROSITE" id="PS50262">
    <property type="entry name" value="G_PROTEIN_RECEP_F1_2"/>
    <property type="match status" value="1"/>
</dbReference>
<gene>
    <name evidence="11" type="ORF">GDO54_013731</name>
</gene>
<dbReference type="Gene3D" id="1.20.1070.10">
    <property type="entry name" value="Rhodopsin 7-helix transmembrane proteins"/>
    <property type="match status" value="1"/>
</dbReference>
<keyword evidence="2" id="KW-1003">Cell membrane</keyword>
<dbReference type="GO" id="GO:0004930">
    <property type="term" value="F:G protein-coupled receptor activity"/>
    <property type="evidence" value="ECO:0007669"/>
    <property type="project" value="InterPro"/>
</dbReference>
<dbReference type="InterPro" id="IPR017452">
    <property type="entry name" value="GPCR_Rhodpsn_7TM"/>
</dbReference>
<feature type="transmembrane region" description="Helical" evidence="9">
    <location>
        <begin position="27"/>
        <end position="49"/>
    </location>
</feature>
<dbReference type="FunFam" id="1.20.1070.10:FF:000001">
    <property type="entry name" value="Olfactory receptor"/>
    <property type="match status" value="1"/>
</dbReference>
<dbReference type="EMBL" id="DYDO01000006">
    <property type="protein sequence ID" value="DBA22721.1"/>
    <property type="molecule type" value="Genomic_DNA"/>
</dbReference>
<feature type="transmembrane region" description="Helical" evidence="9">
    <location>
        <begin position="201"/>
        <end position="226"/>
    </location>
</feature>
<feature type="domain" description="G-protein coupled receptors family 1 profile" evidence="10">
    <location>
        <begin position="42"/>
        <end position="291"/>
    </location>
</feature>
<name>A0AAV3A0Q5_PYXAD</name>
<dbReference type="InterPro" id="IPR000276">
    <property type="entry name" value="GPCR_Rhodpsn"/>
</dbReference>
<feature type="transmembrane region" description="Helical" evidence="9">
    <location>
        <begin position="133"/>
        <end position="159"/>
    </location>
</feature>
<feature type="transmembrane region" description="Helical" evidence="9">
    <location>
        <begin position="238"/>
        <end position="262"/>
    </location>
</feature>
<dbReference type="AlphaFoldDB" id="A0AAV3A0Q5"/>
<dbReference type="PRINTS" id="PR00237">
    <property type="entry name" value="GPCRRHODOPSN"/>
</dbReference>
<dbReference type="PRINTS" id="PR00245">
    <property type="entry name" value="OLFACTORYR"/>
</dbReference>
<reference evidence="11" key="1">
    <citation type="thesis" date="2020" institute="ProQuest LLC" country="789 East Eisenhower Parkway, Ann Arbor, MI, USA">
        <title>Comparative Genomics and Chromosome Evolution.</title>
        <authorList>
            <person name="Mudd A.B."/>
        </authorList>
    </citation>
    <scope>NUCLEOTIDE SEQUENCE</scope>
    <source>
        <strain evidence="11">1538</strain>
        <tissue evidence="11">Blood</tissue>
    </source>
</reference>
<keyword evidence="8" id="KW-0807">Transducer</keyword>
<dbReference type="GO" id="GO:0005886">
    <property type="term" value="C:plasma membrane"/>
    <property type="evidence" value="ECO:0007669"/>
    <property type="project" value="UniProtKB-SubCell"/>
</dbReference>
<comment type="subcellular location">
    <subcellularLocation>
        <location evidence="1">Cell membrane</location>
        <topology evidence="1">Multi-pass membrane protein</topology>
    </subcellularLocation>
</comment>
<dbReference type="SUPFAM" id="SSF81321">
    <property type="entry name" value="Family A G protein-coupled receptor-like"/>
    <property type="match status" value="1"/>
</dbReference>
<accession>A0AAV3A0Q5</accession>
<evidence type="ECO:0000256" key="8">
    <source>
        <dbReference type="ARBA" id="ARBA00023224"/>
    </source>
</evidence>